<dbReference type="RefSeq" id="WP_268988065.1">
    <property type="nucleotide sequence ID" value="NZ_CAWLWA010000043.1"/>
</dbReference>
<organism evidence="1 2">
    <name type="scientific">Xenorhabdus bovienii str. Intermedium</name>
    <dbReference type="NCBI Taxonomy" id="1379677"/>
    <lineage>
        <taxon>Bacteria</taxon>
        <taxon>Pseudomonadati</taxon>
        <taxon>Pseudomonadota</taxon>
        <taxon>Gammaproteobacteria</taxon>
        <taxon>Enterobacterales</taxon>
        <taxon>Morganellaceae</taxon>
        <taxon>Xenorhabdus</taxon>
    </lineage>
</organism>
<dbReference type="Proteomes" id="UP000028480">
    <property type="component" value="Unassembled WGS sequence"/>
</dbReference>
<name>A0A077QNB5_XENBV</name>
<comment type="caution">
    <text evidence="1">The sequence shown here is derived from an EMBL/GenBank/DDBJ whole genome shotgun (WGS) entry which is preliminary data.</text>
</comment>
<evidence type="ECO:0000313" key="1">
    <source>
        <dbReference type="EMBL" id="CDH34808.1"/>
    </source>
</evidence>
<evidence type="ECO:0000313" key="2">
    <source>
        <dbReference type="Proteomes" id="UP000028480"/>
    </source>
</evidence>
<dbReference type="HOGENOM" id="CLU_3259909_0_0_6"/>
<dbReference type="AlphaFoldDB" id="A0A077QNB5"/>
<sequence length="42" mass="4816">MKKRKRIYYTPEQKAVIWNGYKQGDSLPVLATTRSDSVADLS</sequence>
<accession>A0A077QNB5</accession>
<proteinExistence type="predicted"/>
<dbReference type="EMBL" id="CBTB010000264">
    <property type="protein sequence ID" value="CDH34808.1"/>
    <property type="molecule type" value="Genomic_DNA"/>
</dbReference>
<protein>
    <recommendedName>
        <fullName evidence="3">Transposase</fullName>
    </recommendedName>
</protein>
<evidence type="ECO:0008006" key="3">
    <source>
        <dbReference type="Google" id="ProtNLM"/>
    </source>
</evidence>
<gene>
    <name evidence="1" type="ORF">XBI1_560011</name>
</gene>
<reference evidence="1" key="1">
    <citation type="submission" date="2013-07" db="EMBL/GenBank/DDBJ databases">
        <title>Sub-species coevolution in mutualistic symbiosis.</title>
        <authorList>
            <person name="Murfin K."/>
            <person name="Klassen J."/>
            <person name="Lee M."/>
            <person name="Forst S."/>
            <person name="Stock P."/>
            <person name="Goodrich-Blair H."/>
        </authorList>
    </citation>
    <scope>NUCLEOTIDE SEQUENCE [LARGE SCALE GENOMIC DNA]</scope>
    <source>
        <strain evidence="1">Intermedium</strain>
    </source>
</reference>